<proteinExistence type="predicted"/>
<reference evidence="2" key="1">
    <citation type="submission" date="2022-11" db="UniProtKB">
        <authorList>
            <consortium name="WormBaseParasite"/>
        </authorList>
    </citation>
    <scope>IDENTIFICATION</scope>
</reference>
<dbReference type="Proteomes" id="UP000887564">
    <property type="component" value="Unplaced"/>
</dbReference>
<sequence>MIEKPQYRRFSPMFIERLKEDNPTTIKGEARRSDIRTVTPSYKYGTDKSVRFSFISNAISFT</sequence>
<name>A0A914R358_PAREQ</name>
<dbReference type="WBParaSite" id="PEQ_0000089101-mRNA-1">
    <property type="protein sequence ID" value="PEQ_0000089101-mRNA-1"/>
    <property type="gene ID" value="PEQ_0000089101"/>
</dbReference>
<protein>
    <submittedName>
        <fullName evidence="2">Transposase</fullName>
    </submittedName>
</protein>
<evidence type="ECO:0000313" key="1">
    <source>
        <dbReference type="Proteomes" id="UP000887564"/>
    </source>
</evidence>
<dbReference type="AlphaFoldDB" id="A0A914R358"/>
<accession>A0A914R358</accession>
<keyword evidence="1" id="KW-1185">Reference proteome</keyword>
<organism evidence="1 2">
    <name type="scientific">Parascaris equorum</name>
    <name type="common">Equine roundworm</name>
    <dbReference type="NCBI Taxonomy" id="6256"/>
    <lineage>
        <taxon>Eukaryota</taxon>
        <taxon>Metazoa</taxon>
        <taxon>Ecdysozoa</taxon>
        <taxon>Nematoda</taxon>
        <taxon>Chromadorea</taxon>
        <taxon>Rhabditida</taxon>
        <taxon>Spirurina</taxon>
        <taxon>Ascaridomorpha</taxon>
        <taxon>Ascaridoidea</taxon>
        <taxon>Ascarididae</taxon>
        <taxon>Parascaris</taxon>
    </lineage>
</organism>
<evidence type="ECO:0000313" key="2">
    <source>
        <dbReference type="WBParaSite" id="PEQ_0000089101-mRNA-1"/>
    </source>
</evidence>